<dbReference type="InterPro" id="IPR011059">
    <property type="entry name" value="Metal-dep_hydrolase_composite"/>
</dbReference>
<keyword evidence="2 7" id="KW-0479">Metal-binding</keyword>
<protein>
    <submittedName>
        <fullName evidence="9">N-acetylglucosamine-6-phosphate deacetylase</fullName>
        <ecNumber evidence="9">3.5.1.25</ecNumber>
    </submittedName>
</protein>
<dbReference type="Pfam" id="PF01979">
    <property type="entry name" value="Amidohydro_1"/>
    <property type="match status" value="1"/>
</dbReference>
<feature type="binding site" evidence="7">
    <location>
        <position position="223"/>
    </location>
    <ligand>
        <name>Zn(2+)</name>
        <dbReference type="ChEBI" id="CHEBI:29105"/>
    </ligand>
</feature>
<name>A0A841RFF4_9SPIO</name>
<dbReference type="SUPFAM" id="SSF51338">
    <property type="entry name" value="Composite domain of metallo-dependent hydrolases"/>
    <property type="match status" value="1"/>
</dbReference>
<evidence type="ECO:0000256" key="7">
    <source>
        <dbReference type="PIRSR" id="PIRSR038994-3"/>
    </source>
</evidence>
<gene>
    <name evidence="9" type="ORF">HNR50_003809</name>
</gene>
<feature type="active site" description="Proton donor/acceptor" evidence="6">
    <location>
        <position position="281"/>
    </location>
</feature>
<evidence type="ECO:0000256" key="6">
    <source>
        <dbReference type="PIRSR" id="PIRSR038994-1"/>
    </source>
</evidence>
<accession>A0A841RFF4</accession>
<dbReference type="PANTHER" id="PTHR11113:SF14">
    <property type="entry name" value="N-ACETYLGLUCOSAMINE-6-PHOSPHATE DEACETYLASE"/>
    <property type="match status" value="1"/>
</dbReference>
<organism evidence="9 10">
    <name type="scientific">Spirochaeta isovalerica</name>
    <dbReference type="NCBI Taxonomy" id="150"/>
    <lineage>
        <taxon>Bacteria</taxon>
        <taxon>Pseudomonadati</taxon>
        <taxon>Spirochaetota</taxon>
        <taxon>Spirochaetia</taxon>
        <taxon>Spirochaetales</taxon>
        <taxon>Spirochaetaceae</taxon>
        <taxon>Spirochaeta</taxon>
    </lineage>
</organism>
<dbReference type="Gene3D" id="2.30.40.10">
    <property type="entry name" value="Urease, subunit C, domain 1"/>
    <property type="match status" value="1"/>
</dbReference>
<dbReference type="InterPro" id="IPR032466">
    <property type="entry name" value="Metal_Hydrolase"/>
</dbReference>
<dbReference type="Gene3D" id="3.20.20.140">
    <property type="entry name" value="Metal-dependent hydrolases"/>
    <property type="match status" value="1"/>
</dbReference>
<feature type="domain" description="Amidohydrolase-related" evidence="8">
    <location>
        <begin position="58"/>
        <end position="386"/>
    </location>
</feature>
<evidence type="ECO:0000313" key="10">
    <source>
        <dbReference type="Proteomes" id="UP000587760"/>
    </source>
</evidence>
<evidence type="ECO:0000256" key="3">
    <source>
        <dbReference type="ARBA" id="ARBA00022801"/>
    </source>
</evidence>
<dbReference type="PIRSF" id="PIRSF038994">
    <property type="entry name" value="NagA"/>
    <property type="match status" value="1"/>
</dbReference>
<dbReference type="NCBIfam" id="TIGR00221">
    <property type="entry name" value="nagA"/>
    <property type="match status" value="1"/>
</dbReference>
<keyword evidence="4 5" id="KW-0119">Carbohydrate metabolism</keyword>
<reference evidence="9 10" key="1">
    <citation type="submission" date="2020-08" db="EMBL/GenBank/DDBJ databases">
        <title>Genomic Encyclopedia of Type Strains, Phase IV (KMG-IV): sequencing the most valuable type-strain genomes for metagenomic binning, comparative biology and taxonomic classification.</title>
        <authorList>
            <person name="Goeker M."/>
        </authorList>
    </citation>
    <scope>NUCLEOTIDE SEQUENCE [LARGE SCALE GENOMIC DNA]</scope>
    <source>
        <strain evidence="9 10">DSM 2461</strain>
    </source>
</reference>
<dbReference type="InterPro" id="IPR003764">
    <property type="entry name" value="GlcNAc_6-P_deAcase"/>
</dbReference>
<feature type="binding site" evidence="7">
    <location>
        <position position="136"/>
    </location>
    <ligand>
        <name>Zn(2+)</name>
        <dbReference type="ChEBI" id="CHEBI:29105"/>
    </ligand>
</feature>
<dbReference type="GO" id="GO:0046872">
    <property type="term" value="F:metal ion binding"/>
    <property type="evidence" value="ECO:0007669"/>
    <property type="project" value="UniProtKB-KW"/>
</dbReference>
<feature type="binding site" evidence="7">
    <location>
        <position position="202"/>
    </location>
    <ligand>
        <name>Zn(2+)</name>
        <dbReference type="ChEBI" id="CHEBI:29105"/>
    </ligand>
</feature>
<dbReference type="PANTHER" id="PTHR11113">
    <property type="entry name" value="N-ACETYLGLUCOSAMINE-6-PHOSPHATE DEACETYLASE"/>
    <property type="match status" value="1"/>
</dbReference>
<evidence type="ECO:0000259" key="8">
    <source>
        <dbReference type="Pfam" id="PF01979"/>
    </source>
</evidence>
<keyword evidence="3 5" id="KW-0378">Hydrolase</keyword>
<evidence type="ECO:0000256" key="4">
    <source>
        <dbReference type="ARBA" id="ARBA00023277"/>
    </source>
</evidence>
<evidence type="ECO:0000313" key="9">
    <source>
        <dbReference type="EMBL" id="MBB6482121.1"/>
    </source>
</evidence>
<keyword evidence="10" id="KW-1185">Reference proteome</keyword>
<dbReference type="GO" id="GO:0008448">
    <property type="term" value="F:N-acetylglucosamine-6-phosphate deacetylase activity"/>
    <property type="evidence" value="ECO:0007669"/>
    <property type="project" value="UniProtKB-EC"/>
</dbReference>
<dbReference type="CDD" id="cd00854">
    <property type="entry name" value="NagA"/>
    <property type="match status" value="1"/>
</dbReference>
<evidence type="ECO:0000256" key="1">
    <source>
        <dbReference type="ARBA" id="ARBA00010716"/>
    </source>
</evidence>
<dbReference type="InterPro" id="IPR006680">
    <property type="entry name" value="Amidohydro-rel"/>
</dbReference>
<evidence type="ECO:0000256" key="5">
    <source>
        <dbReference type="PIRNR" id="PIRNR038994"/>
    </source>
</evidence>
<comment type="similarity">
    <text evidence="1 5">Belongs to the metallo-dependent hydrolases superfamily. NagA family.</text>
</comment>
<evidence type="ECO:0000256" key="2">
    <source>
        <dbReference type="ARBA" id="ARBA00022723"/>
    </source>
</evidence>
<proteinExistence type="inferred from homology"/>
<dbReference type="SUPFAM" id="SSF51556">
    <property type="entry name" value="Metallo-dependent hydrolases"/>
    <property type="match status" value="1"/>
</dbReference>
<dbReference type="GO" id="GO:0006046">
    <property type="term" value="P:N-acetylglucosamine catabolic process"/>
    <property type="evidence" value="ECO:0007669"/>
    <property type="project" value="TreeGrafter"/>
</dbReference>
<dbReference type="AlphaFoldDB" id="A0A841RFF4"/>
<dbReference type="EMBL" id="JACHGJ010000009">
    <property type="protein sequence ID" value="MBB6482121.1"/>
    <property type="molecule type" value="Genomic_DNA"/>
</dbReference>
<comment type="caution">
    <text evidence="9">The sequence shown here is derived from an EMBL/GenBank/DDBJ whole genome shotgun (WGS) entry which is preliminary data.</text>
</comment>
<sequence length="390" mass="42724">MEQLLCLHNAEIYTGTMNIPSGAVIVGNGKILDVVGSNRLVKLNLPESTRFIDLKGSILCPGFIDSHIHGFGGYETSDASDESILKISESLTEYGVTSFCPTIYTQEDRKFSACIKAGVRAVGREKGARIIGLHLEGPFISRLQSGAQDASALKEVDMERMRSYEKIGKGKITLITVAPELKNMRELAIYCLKKGIILSAGHTDASYENMLEGMQAGIMHSTHFFNAMRRLHHRDPGCIGAILIHPEISCEIIADGHHVHPALIKLLHRDKPLDKIVLVTDALGPTMQSEGHLMANGEPVYLEDEVFYRESDNVMAGSSLTMIKGIENLVSWGIPLSDAIAMATTNPARILGLDKDRGLIMPGHSADLTAFDEEFKILLTIVEGKIEYEL</sequence>
<dbReference type="RefSeq" id="WP_184748355.1">
    <property type="nucleotide sequence ID" value="NZ_JACHGJ010000009.1"/>
</dbReference>
<dbReference type="EC" id="3.5.1.25" evidence="9"/>
<dbReference type="Proteomes" id="UP000587760">
    <property type="component" value="Unassembled WGS sequence"/>
</dbReference>
<comment type="cofactor">
    <cofactor evidence="7">
        <name>a divalent metal cation</name>
        <dbReference type="ChEBI" id="CHEBI:60240"/>
    </cofactor>
    <text evidence="7">Binds 1 divalent metal cation per subunit.</text>
</comment>